<dbReference type="OrthoDB" id="9786766at2"/>
<dbReference type="CDD" id="cd09618">
    <property type="entry name" value="CBM9_like_2"/>
    <property type="match status" value="1"/>
</dbReference>
<dbReference type="InterPro" id="IPR045670">
    <property type="entry name" value="DUF5916"/>
</dbReference>
<dbReference type="AlphaFoldDB" id="A0A2W7NLG0"/>
<dbReference type="Gene3D" id="2.60.40.1190">
    <property type="match status" value="1"/>
</dbReference>
<protein>
    <recommendedName>
        <fullName evidence="1">DUF5916 domain-containing protein</fullName>
    </recommendedName>
</protein>
<feature type="domain" description="DUF5916" evidence="1">
    <location>
        <begin position="243"/>
        <end position="867"/>
    </location>
</feature>
<sequence length="870" mass="98523">MLKLCPVLVVFVGVWMIFCGFQNGKYKSVDRDKRIYVTQRIEGVPPVIDGHLLDEVWLQGDWSGDFTQQFPFEGALPSKPTDVKVLYDDKYIYVGIRAYDAKDSIDARRGRRDELFGDVVGICFDSYLDYRTGFEFDITAAGAKVDLILLNNGIDFSWNAVWDGKTALLDSMWTAEMRIPLGQLRFGNQAEQVWGLHVWRWINRLGEESQWNLIPRNNAGALYHIGELHGINQLKRGNIFEVNPYAAVISNHRKVADDNPFVRPNMMDYHLGLDGKMALSSNFTGTFTVNPDFGQVEADPAELNLTVFESYFDEKRPFFLEGRNIFDFTGFNVFYSRRVGHSPQIVPDVNNDNGEYADVPQYTTILGALKLSGKTPNGWSVGVVESLTRKEEAKVFKNGQTQTLMAEPLTNYLVARVQKDMNKGNSMVGGIISSTQRSIQVEHDLARSATTGGIDFFHHWADKNYFAKGSLIGSRVNGNAASVLALQESSSRYYQRTGAAHLEIDSALTRLSGMGSTFSIGKTARGRWRYSTGYDWRTPGLELNDLGYLTQADRITWESNLEYVVTEPHAFFRDWGAWLYEGESWTTGGEHLWSGFYGGGWMGFKNKWSVNLQLGRVLSHVDPHLLRGGPAVNVPNYWTPIVNFSTDGSKTITMNMGYNGTLSDDGVSFSHSFSPTLSFKIGQTLNLSSGIAFSKSRDQLFYVDVLDDNVSGEHYLMGQQNRQTMGVTIRASWALTPDVSLQYYGNPYVSSGTFSNYKIMTNPLSDRYDGLFDRIPSEDVAMGDDGKMHMSYRGHEFVFDLPDFEYQEFRSNFAFRWEFKPGSTFYAVWTHNRSAYHNLPNPLMSNAWSRLFDVSAHNVFMLKLSYWFPI</sequence>
<evidence type="ECO:0000313" key="2">
    <source>
        <dbReference type="EMBL" id="PZX20720.1"/>
    </source>
</evidence>
<gene>
    <name evidence="2" type="ORF">LX69_00145</name>
</gene>
<accession>A0A2W7NLG0</accession>
<evidence type="ECO:0000313" key="3">
    <source>
        <dbReference type="Proteomes" id="UP000249239"/>
    </source>
</evidence>
<name>A0A2W7NLG0_9BACT</name>
<organism evidence="2 3">
    <name type="scientific">Breznakibacter xylanolyticus</name>
    <dbReference type="NCBI Taxonomy" id="990"/>
    <lineage>
        <taxon>Bacteria</taxon>
        <taxon>Pseudomonadati</taxon>
        <taxon>Bacteroidota</taxon>
        <taxon>Bacteroidia</taxon>
        <taxon>Marinilabiliales</taxon>
        <taxon>Marinilabiliaceae</taxon>
        <taxon>Breznakibacter</taxon>
    </lineage>
</organism>
<reference evidence="2 3" key="1">
    <citation type="submission" date="2018-06" db="EMBL/GenBank/DDBJ databases">
        <title>Genomic Encyclopedia of Archaeal and Bacterial Type Strains, Phase II (KMG-II): from individual species to whole genera.</title>
        <authorList>
            <person name="Goeker M."/>
        </authorList>
    </citation>
    <scope>NUCLEOTIDE SEQUENCE [LARGE SCALE GENOMIC DNA]</scope>
    <source>
        <strain evidence="2 3">DSM 6779</strain>
    </source>
</reference>
<dbReference type="EMBL" id="QKZK01000001">
    <property type="protein sequence ID" value="PZX20720.1"/>
    <property type="molecule type" value="Genomic_DNA"/>
</dbReference>
<keyword evidence="3" id="KW-1185">Reference proteome</keyword>
<dbReference type="SUPFAM" id="SSF49344">
    <property type="entry name" value="CBD9-like"/>
    <property type="match status" value="1"/>
</dbReference>
<evidence type="ECO:0000259" key="1">
    <source>
        <dbReference type="Pfam" id="PF19313"/>
    </source>
</evidence>
<proteinExistence type="predicted"/>
<comment type="caution">
    <text evidence="2">The sequence shown here is derived from an EMBL/GenBank/DDBJ whole genome shotgun (WGS) entry which is preliminary data.</text>
</comment>
<dbReference type="RefSeq" id="WP_146260590.1">
    <property type="nucleotide sequence ID" value="NZ_QKZK01000001.1"/>
</dbReference>
<dbReference type="Pfam" id="PF19313">
    <property type="entry name" value="DUF5916"/>
    <property type="match status" value="1"/>
</dbReference>
<dbReference type="Proteomes" id="UP000249239">
    <property type="component" value="Unassembled WGS sequence"/>
</dbReference>